<dbReference type="EMBL" id="LNXV01000036">
    <property type="protein sequence ID" value="KTC76753.1"/>
    <property type="molecule type" value="Genomic_DNA"/>
</dbReference>
<evidence type="ECO:0000256" key="5">
    <source>
        <dbReference type="ARBA" id="ARBA00022833"/>
    </source>
</evidence>
<evidence type="ECO:0000313" key="10">
    <source>
        <dbReference type="Proteomes" id="UP000054742"/>
    </source>
</evidence>
<dbReference type="Proteomes" id="UP000054742">
    <property type="component" value="Unassembled WGS sequence"/>
</dbReference>
<dbReference type="GO" id="GO:0008237">
    <property type="term" value="F:metallopeptidase activity"/>
    <property type="evidence" value="ECO:0007669"/>
    <property type="project" value="UniProtKB-KW"/>
</dbReference>
<keyword evidence="2" id="KW-0645">Protease</keyword>
<dbReference type="SUPFAM" id="SSF55166">
    <property type="entry name" value="Hedgehog/DD-peptidase"/>
    <property type="match status" value="1"/>
</dbReference>
<keyword evidence="6" id="KW-0224">Dipeptidase</keyword>
<keyword evidence="5" id="KW-0862">Zinc</keyword>
<gene>
    <name evidence="9" type="ORF">Lbru_2860</name>
</gene>
<dbReference type="GO" id="GO:0160237">
    <property type="term" value="F:D-Ala-D-Ala dipeptidase activity"/>
    <property type="evidence" value="ECO:0007669"/>
    <property type="project" value="UniProtKB-EC"/>
</dbReference>
<comment type="caution">
    <text evidence="9">The sequence shown here is derived from an EMBL/GenBank/DDBJ whole genome shotgun (WGS) entry which is preliminary data.</text>
</comment>
<dbReference type="Pfam" id="PF01427">
    <property type="entry name" value="Peptidase_M15"/>
    <property type="match status" value="1"/>
</dbReference>
<dbReference type="PANTHER" id="PTHR43126">
    <property type="entry name" value="D-ALANYL-D-ALANINE DIPEPTIDASE"/>
    <property type="match status" value="1"/>
</dbReference>
<dbReference type="GO" id="GO:0006508">
    <property type="term" value="P:proteolysis"/>
    <property type="evidence" value="ECO:0007669"/>
    <property type="project" value="UniProtKB-KW"/>
</dbReference>
<keyword evidence="3" id="KW-0479">Metal-binding</keyword>
<dbReference type="Gene3D" id="3.30.1380.10">
    <property type="match status" value="1"/>
</dbReference>
<dbReference type="STRING" id="29422.Lbru_2860"/>
<name>A0A0W0S0U7_9GAMM</name>
<evidence type="ECO:0000256" key="1">
    <source>
        <dbReference type="ARBA" id="ARBA00001362"/>
    </source>
</evidence>
<dbReference type="InterPro" id="IPR009045">
    <property type="entry name" value="Zn_M74/Hedgehog-like"/>
</dbReference>
<keyword evidence="7" id="KW-0482">Metalloprotease</keyword>
<keyword evidence="8" id="KW-0961">Cell wall biogenesis/degradation</keyword>
<reference evidence="9 10" key="1">
    <citation type="submission" date="2015-11" db="EMBL/GenBank/DDBJ databases">
        <title>Genomic analysis of 38 Legionella species identifies large and diverse effector repertoires.</title>
        <authorList>
            <person name="Burstein D."/>
            <person name="Amaro F."/>
            <person name="Zusman T."/>
            <person name="Lifshitz Z."/>
            <person name="Cohen O."/>
            <person name="Gilbert J.A."/>
            <person name="Pupko T."/>
            <person name="Shuman H.A."/>
            <person name="Segal G."/>
        </authorList>
    </citation>
    <scope>NUCLEOTIDE SEQUENCE [LARGE SCALE GENOMIC DNA]</scope>
    <source>
        <strain evidence="9 10">ATCC 43878</strain>
    </source>
</reference>
<dbReference type="GO" id="GO:0071555">
    <property type="term" value="P:cell wall organization"/>
    <property type="evidence" value="ECO:0007669"/>
    <property type="project" value="UniProtKB-KW"/>
</dbReference>
<keyword evidence="10" id="KW-1185">Reference proteome</keyword>
<evidence type="ECO:0000313" key="9">
    <source>
        <dbReference type="EMBL" id="KTC76753.1"/>
    </source>
</evidence>
<sequence>MKMDFYPREEKETLFDKGYIAKSSGHSRGSTVDLTLIKLGAKKPVASATPTFCYGKTRAHINDNSINTGTRFDCFDISAHTDYQDLTREQKSNRLLLRNLMVSYGFKPYREEWWHFTLRNEPYPHNYFNFPVK</sequence>
<evidence type="ECO:0000256" key="4">
    <source>
        <dbReference type="ARBA" id="ARBA00022801"/>
    </source>
</evidence>
<evidence type="ECO:0000256" key="2">
    <source>
        <dbReference type="ARBA" id="ARBA00022670"/>
    </source>
</evidence>
<protein>
    <recommendedName>
        <fullName evidence="11">D-alanyl-D-alanine dipeptidase</fullName>
    </recommendedName>
</protein>
<dbReference type="InterPro" id="IPR000755">
    <property type="entry name" value="A_A_dipeptidase"/>
</dbReference>
<organism evidence="9 10">
    <name type="scientific">Legionella brunensis</name>
    <dbReference type="NCBI Taxonomy" id="29422"/>
    <lineage>
        <taxon>Bacteria</taxon>
        <taxon>Pseudomonadati</taxon>
        <taxon>Pseudomonadota</taxon>
        <taxon>Gammaproteobacteria</taxon>
        <taxon>Legionellales</taxon>
        <taxon>Legionellaceae</taxon>
        <taxon>Legionella</taxon>
    </lineage>
</organism>
<dbReference type="PATRIC" id="fig|29422.6.peg.3034"/>
<comment type="catalytic activity">
    <reaction evidence="1">
        <text>D-alanyl-D-alanine + H2O = 2 D-alanine</text>
        <dbReference type="Rhea" id="RHEA:20661"/>
        <dbReference type="ChEBI" id="CHEBI:15377"/>
        <dbReference type="ChEBI" id="CHEBI:57416"/>
        <dbReference type="ChEBI" id="CHEBI:57822"/>
        <dbReference type="EC" id="3.4.13.22"/>
    </reaction>
</comment>
<evidence type="ECO:0000256" key="6">
    <source>
        <dbReference type="ARBA" id="ARBA00022997"/>
    </source>
</evidence>
<evidence type="ECO:0000256" key="3">
    <source>
        <dbReference type="ARBA" id="ARBA00022723"/>
    </source>
</evidence>
<dbReference type="GO" id="GO:0046872">
    <property type="term" value="F:metal ion binding"/>
    <property type="evidence" value="ECO:0007669"/>
    <property type="project" value="UniProtKB-KW"/>
</dbReference>
<dbReference type="PANTHER" id="PTHR43126:SF1">
    <property type="entry name" value="D-ALANYL-D-ALANINE DIPEPTIDASE"/>
    <property type="match status" value="1"/>
</dbReference>
<evidence type="ECO:0000256" key="8">
    <source>
        <dbReference type="ARBA" id="ARBA00023316"/>
    </source>
</evidence>
<evidence type="ECO:0008006" key="11">
    <source>
        <dbReference type="Google" id="ProtNLM"/>
    </source>
</evidence>
<proteinExistence type="predicted"/>
<accession>A0A0W0S0U7</accession>
<keyword evidence="4" id="KW-0378">Hydrolase</keyword>
<dbReference type="AlphaFoldDB" id="A0A0W0S0U7"/>
<evidence type="ECO:0000256" key="7">
    <source>
        <dbReference type="ARBA" id="ARBA00023049"/>
    </source>
</evidence>